<evidence type="ECO:0000256" key="1">
    <source>
        <dbReference type="ARBA" id="ARBA00004651"/>
    </source>
</evidence>
<dbReference type="InterPro" id="IPR029787">
    <property type="entry name" value="Nucleotide_cyclase"/>
</dbReference>
<comment type="subcellular location">
    <subcellularLocation>
        <location evidence="1">Cell membrane</location>
        <topology evidence="1">Multi-pass membrane protein</topology>
    </subcellularLocation>
</comment>
<organism evidence="11 12">
    <name type="scientific">Blastococcus tunisiensis</name>
    <dbReference type="NCBI Taxonomy" id="1798228"/>
    <lineage>
        <taxon>Bacteria</taxon>
        <taxon>Bacillati</taxon>
        <taxon>Actinomycetota</taxon>
        <taxon>Actinomycetes</taxon>
        <taxon>Geodermatophilales</taxon>
        <taxon>Geodermatophilaceae</taxon>
        <taxon>Blastococcus</taxon>
    </lineage>
</organism>
<dbReference type="GO" id="GO:0004016">
    <property type="term" value="F:adenylate cyclase activity"/>
    <property type="evidence" value="ECO:0007669"/>
    <property type="project" value="UniProtKB-ARBA"/>
</dbReference>
<evidence type="ECO:0000313" key="11">
    <source>
        <dbReference type="EMBL" id="SFF53688.1"/>
    </source>
</evidence>
<dbReference type="EMBL" id="FOND01000016">
    <property type="protein sequence ID" value="SFF53688.1"/>
    <property type="molecule type" value="Genomic_DNA"/>
</dbReference>
<dbReference type="GO" id="GO:0006171">
    <property type="term" value="P:cAMP biosynthetic process"/>
    <property type="evidence" value="ECO:0007669"/>
    <property type="project" value="TreeGrafter"/>
</dbReference>
<dbReference type="STRING" id="1798228.SAMN05216574_11645"/>
<comment type="similarity">
    <text evidence="2">Belongs to the adenylyl cyclase class-3 family.</text>
</comment>
<dbReference type="Pfam" id="PF00211">
    <property type="entry name" value="Guanylate_cyc"/>
    <property type="match status" value="1"/>
</dbReference>
<feature type="transmembrane region" description="Helical" evidence="8">
    <location>
        <begin position="127"/>
        <end position="149"/>
    </location>
</feature>
<dbReference type="AlphaFoldDB" id="A0A1I2JHW5"/>
<feature type="transmembrane region" description="Helical" evidence="8">
    <location>
        <begin position="37"/>
        <end position="63"/>
    </location>
</feature>
<keyword evidence="6 8" id="KW-0472">Membrane</keyword>
<evidence type="ECO:0000259" key="9">
    <source>
        <dbReference type="PROSITE" id="PS50125"/>
    </source>
</evidence>
<evidence type="ECO:0000256" key="5">
    <source>
        <dbReference type="ARBA" id="ARBA00022989"/>
    </source>
</evidence>
<dbReference type="Gene3D" id="3.30.70.1230">
    <property type="entry name" value="Nucleotide cyclase"/>
    <property type="match status" value="1"/>
</dbReference>
<feature type="transmembrane region" description="Helical" evidence="8">
    <location>
        <begin position="207"/>
        <end position="226"/>
    </location>
</feature>
<evidence type="ECO:0000256" key="6">
    <source>
        <dbReference type="ARBA" id="ARBA00023136"/>
    </source>
</evidence>
<evidence type="ECO:0000256" key="3">
    <source>
        <dbReference type="ARBA" id="ARBA00022475"/>
    </source>
</evidence>
<reference evidence="12" key="1">
    <citation type="submission" date="2016-10" db="EMBL/GenBank/DDBJ databases">
        <authorList>
            <person name="Varghese N."/>
            <person name="Submissions S."/>
        </authorList>
    </citation>
    <scope>NUCLEOTIDE SEQUENCE [LARGE SCALE GENOMIC DNA]</scope>
    <source>
        <strain evidence="12">DSM 46838</strain>
    </source>
</reference>
<evidence type="ECO:0000256" key="2">
    <source>
        <dbReference type="ARBA" id="ARBA00005381"/>
    </source>
</evidence>
<dbReference type="InterPro" id="IPR003660">
    <property type="entry name" value="HAMP_dom"/>
</dbReference>
<proteinExistence type="inferred from homology"/>
<feature type="transmembrane region" description="Helical" evidence="8">
    <location>
        <begin position="156"/>
        <end position="177"/>
    </location>
</feature>
<feature type="transmembrane region" description="Helical" evidence="8">
    <location>
        <begin position="183"/>
        <end position="200"/>
    </location>
</feature>
<feature type="domain" description="HAMP" evidence="10">
    <location>
        <begin position="259"/>
        <end position="311"/>
    </location>
</feature>
<dbReference type="Gene3D" id="6.10.340.10">
    <property type="match status" value="1"/>
</dbReference>
<dbReference type="SMART" id="SM00044">
    <property type="entry name" value="CYCc"/>
    <property type="match status" value="1"/>
</dbReference>
<dbReference type="Pfam" id="PF00672">
    <property type="entry name" value="HAMP"/>
    <property type="match status" value="1"/>
</dbReference>
<dbReference type="PROSITE" id="PS50125">
    <property type="entry name" value="GUANYLATE_CYCLASE_2"/>
    <property type="match status" value="1"/>
</dbReference>
<gene>
    <name evidence="11" type="ORF">SAMN05216574_11645</name>
</gene>
<evidence type="ECO:0000256" key="4">
    <source>
        <dbReference type="ARBA" id="ARBA00022692"/>
    </source>
</evidence>
<evidence type="ECO:0000313" key="12">
    <source>
        <dbReference type="Proteomes" id="UP000198589"/>
    </source>
</evidence>
<dbReference type="GO" id="GO:0005886">
    <property type="term" value="C:plasma membrane"/>
    <property type="evidence" value="ECO:0007669"/>
    <property type="project" value="UniProtKB-SubCell"/>
</dbReference>
<accession>A0A1I2JHW5</accession>
<evidence type="ECO:0000256" key="7">
    <source>
        <dbReference type="SAM" id="MobiDB-lite"/>
    </source>
</evidence>
<feature type="region of interest" description="Disordered" evidence="7">
    <location>
        <begin position="1"/>
        <end position="21"/>
    </location>
</feature>
<dbReference type="InterPro" id="IPR001054">
    <property type="entry name" value="A/G_cyclase"/>
</dbReference>
<dbReference type="GO" id="GO:0035556">
    <property type="term" value="P:intracellular signal transduction"/>
    <property type="evidence" value="ECO:0007669"/>
    <property type="project" value="InterPro"/>
</dbReference>
<dbReference type="PANTHER" id="PTHR43081">
    <property type="entry name" value="ADENYLATE CYCLASE, TERMINAL-DIFFERENTIATION SPECIFIC-RELATED"/>
    <property type="match status" value="1"/>
</dbReference>
<feature type="transmembrane region" description="Helical" evidence="8">
    <location>
        <begin position="75"/>
        <end position="95"/>
    </location>
</feature>
<dbReference type="PANTHER" id="PTHR43081:SF17">
    <property type="entry name" value="BLL5647 PROTEIN"/>
    <property type="match status" value="1"/>
</dbReference>
<dbReference type="SMART" id="SM00304">
    <property type="entry name" value="HAMP"/>
    <property type="match status" value="1"/>
</dbReference>
<dbReference type="SUPFAM" id="SSF158472">
    <property type="entry name" value="HAMP domain-like"/>
    <property type="match status" value="1"/>
</dbReference>
<dbReference type="SUPFAM" id="SSF55073">
    <property type="entry name" value="Nucleotide cyclase"/>
    <property type="match status" value="1"/>
</dbReference>
<dbReference type="CDD" id="cd06225">
    <property type="entry name" value="HAMP"/>
    <property type="match status" value="1"/>
</dbReference>
<dbReference type="InterPro" id="IPR050697">
    <property type="entry name" value="Adenylyl/Guanylyl_Cyclase_3/4"/>
</dbReference>
<name>A0A1I2JHW5_9ACTN</name>
<dbReference type="CDD" id="cd07302">
    <property type="entry name" value="CHD"/>
    <property type="match status" value="1"/>
</dbReference>
<sequence>MAPVRDHVRVTSGNSRGPQAVRRDQPWTYWAPSGRSAVPAIVLLVLGANLVGVATVAVLLLGVEDAGGDSGRRPVLLAVAAYLVVALPVATVAGLRRQRATNQWLVAGRSPSGEEARHVLRLPLDTALLAGAVWLVGAAVVGLVAAAAFPDARVGLRVAVATLLGGLATAGVTYLLVARAARVVTALALTAHPPAGALVLGVRPRLLLGWLLTSGVPMLGVALLFLDPSNPGGPGEGAVVFLVVVALLVGALATLLVARAVGQPLRDLREAVTRIGTGDYDVRVVVDDAGEIGLLQEGVNTMAAGLAERERLKDLFGRHVGTTVAQRALDTGISLDGEERTVAALFVDIAGSTSLVRRTGPEQMVGLLNRFFEVVVDAIEADGGLVNKFEGDAALCVFGAPADHPDPAGAALRAARRIGDAVREAGEVDVGVGVACGRVWAGQVGAASRLEYTVIGDPVNEAARLTEVAKEHPGRVVASEATVLAAEETERAHWVRDVAVELRGRGEPTPTWVRRAG</sequence>
<protein>
    <submittedName>
        <fullName evidence="11">Adenylate cyclase</fullName>
    </submittedName>
</protein>
<keyword evidence="3" id="KW-1003">Cell membrane</keyword>
<evidence type="ECO:0000256" key="8">
    <source>
        <dbReference type="SAM" id="Phobius"/>
    </source>
</evidence>
<keyword evidence="4 8" id="KW-0812">Transmembrane</keyword>
<feature type="transmembrane region" description="Helical" evidence="8">
    <location>
        <begin position="238"/>
        <end position="258"/>
    </location>
</feature>
<feature type="domain" description="Guanylate cyclase" evidence="9">
    <location>
        <begin position="343"/>
        <end position="466"/>
    </location>
</feature>
<dbReference type="PROSITE" id="PS50885">
    <property type="entry name" value="HAMP"/>
    <property type="match status" value="1"/>
</dbReference>
<evidence type="ECO:0000259" key="10">
    <source>
        <dbReference type="PROSITE" id="PS50885"/>
    </source>
</evidence>
<keyword evidence="5 8" id="KW-1133">Transmembrane helix</keyword>
<dbReference type="Proteomes" id="UP000198589">
    <property type="component" value="Unassembled WGS sequence"/>
</dbReference>
<keyword evidence="12" id="KW-1185">Reference proteome</keyword>